<feature type="signal peptide" evidence="11">
    <location>
        <begin position="1"/>
        <end position="24"/>
    </location>
</feature>
<comment type="similarity">
    <text evidence="2">Belongs to the fasciclin-like AGP family.</text>
</comment>
<dbReference type="Gene3D" id="2.30.180.10">
    <property type="entry name" value="FAS1 domain"/>
    <property type="match status" value="1"/>
</dbReference>
<evidence type="ECO:0000256" key="6">
    <source>
        <dbReference type="ARBA" id="ARBA00022974"/>
    </source>
</evidence>
<keyword evidence="3" id="KW-1003">Cell membrane</keyword>
<feature type="region of interest" description="Disordered" evidence="10">
    <location>
        <begin position="199"/>
        <end position="247"/>
    </location>
</feature>
<accession>A0A2N9HVN4</accession>
<dbReference type="FunFam" id="2.30.180.10:FF:000006">
    <property type="entry name" value="Fasciclin-like arabinogalactan protein 11"/>
    <property type="match status" value="1"/>
</dbReference>
<evidence type="ECO:0000259" key="12">
    <source>
        <dbReference type="PROSITE" id="PS50213"/>
    </source>
</evidence>
<comment type="subcellular location">
    <subcellularLocation>
        <location evidence="1">Cell membrane</location>
        <topology evidence="1">Lipid-anchor</topology>
        <topology evidence="1">GPI-anchor</topology>
    </subcellularLocation>
</comment>
<protein>
    <recommendedName>
        <fullName evidence="12">FAS1 domain-containing protein</fullName>
    </recommendedName>
</protein>
<dbReference type="GO" id="GO:0098552">
    <property type="term" value="C:side of membrane"/>
    <property type="evidence" value="ECO:0007669"/>
    <property type="project" value="UniProtKB-KW"/>
</dbReference>
<keyword evidence="4" id="KW-0449">Lipoprotein</keyword>
<sequence length="276" mass="29213">MTKLAQISLSILLVFLYHCTTTSGQPAQAPTLPAVAPKRTGPPDVTKILQNMGGFSILVRLLKSTGVGDQLKGQLNNSNTRFTVFAPNDNAFSNLKAGTLNSLNNEDKVRLIQFHILPTYYTLANFQTVSNPLRTQAGDNKPGDYPLNVTSTGSQANISTGLVNATVSGNLFSNFQLAIYQVDKVLLPLDLFVSKAPSPAPALAPAPTKAKPKPKPKPKQTTIASSPKSTPTPTTTTPTTTTTTTPTVVDSGAVSLAKHRILVLMGIAVFIAAFSL</sequence>
<name>A0A2N9HVN4_FAGSY</name>
<dbReference type="InterPro" id="IPR000782">
    <property type="entry name" value="FAS1_domain"/>
</dbReference>
<feature type="chain" id="PRO_5014601802" description="FAS1 domain-containing protein" evidence="11">
    <location>
        <begin position="25"/>
        <end position="276"/>
    </location>
</feature>
<keyword evidence="5 11" id="KW-0732">Signal</keyword>
<proteinExistence type="inferred from homology"/>
<evidence type="ECO:0000256" key="2">
    <source>
        <dbReference type="ARBA" id="ARBA00007843"/>
    </source>
</evidence>
<reference evidence="13" key="1">
    <citation type="submission" date="2018-02" db="EMBL/GenBank/DDBJ databases">
        <authorList>
            <person name="Cohen D.B."/>
            <person name="Kent A.D."/>
        </authorList>
    </citation>
    <scope>NUCLEOTIDE SEQUENCE</scope>
</reference>
<dbReference type="AlphaFoldDB" id="A0A2N9HVN4"/>
<keyword evidence="7" id="KW-0472">Membrane</keyword>
<dbReference type="PANTHER" id="PTHR32077">
    <property type="entry name" value="FASCICLIN-LIKE ARABINOGALACTAN PROTEIN"/>
    <property type="match status" value="1"/>
</dbReference>
<gene>
    <name evidence="13" type="ORF">FSB_LOCUS44027</name>
</gene>
<dbReference type="InterPro" id="IPR045003">
    <property type="entry name" value="FLA_A"/>
</dbReference>
<dbReference type="SMART" id="SM00554">
    <property type="entry name" value="FAS1"/>
    <property type="match status" value="1"/>
</dbReference>
<evidence type="ECO:0000256" key="5">
    <source>
        <dbReference type="ARBA" id="ARBA00022729"/>
    </source>
</evidence>
<dbReference type="InterPro" id="IPR036378">
    <property type="entry name" value="FAS1_dom_sf"/>
</dbReference>
<evidence type="ECO:0000256" key="1">
    <source>
        <dbReference type="ARBA" id="ARBA00004609"/>
    </source>
</evidence>
<dbReference type="PROSITE" id="PS50213">
    <property type="entry name" value="FAS1"/>
    <property type="match status" value="1"/>
</dbReference>
<dbReference type="PANTHER" id="PTHR32077:SF65">
    <property type="entry name" value="FASCICLIN-LIKE ARABINOGALACTAN PROTEIN 11"/>
    <property type="match status" value="1"/>
</dbReference>
<comment type="function">
    <text evidence="9">May be a cell surface adhesion protein.</text>
</comment>
<evidence type="ECO:0000256" key="9">
    <source>
        <dbReference type="ARBA" id="ARBA00024686"/>
    </source>
</evidence>
<feature type="compositionally biased region" description="Low complexity" evidence="10">
    <location>
        <begin position="231"/>
        <end position="247"/>
    </location>
</feature>
<evidence type="ECO:0000256" key="11">
    <source>
        <dbReference type="SAM" id="SignalP"/>
    </source>
</evidence>
<feature type="compositionally biased region" description="Polar residues" evidence="10">
    <location>
        <begin position="220"/>
        <end position="229"/>
    </location>
</feature>
<evidence type="ECO:0000256" key="3">
    <source>
        <dbReference type="ARBA" id="ARBA00022475"/>
    </source>
</evidence>
<feature type="domain" description="FAS1" evidence="12">
    <location>
        <begin position="42"/>
        <end position="186"/>
    </location>
</feature>
<evidence type="ECO:0000256" key="8">
    <source>
        <dbReference type="ARBA" id="ARBA00023180"/>
    </source>
</evidence>
<dbReference type="EMBL" id="OIVN01004223">
    <property type="protein sequence ID" value="SPD16145.1"/>
    <property type="molecule type" value="Genomic_DNA"/>
</dbReference>
<dbReference type="SUPFAM" id="SSF82153">
    <property type="entry name" value="FAS1 domain"/>
    <property type="match status" value="1"/>
</dbReference>
<organism evidence="13">
    <name type="scientific">Fagus sylvatica</name>
    <name type="common">Beechnut</name>
    <dbReference type="NCBI Taxonomy" id="28930"/>
    <lineage>
        <taxon>Eukaryota</taxon>
        <taxon>Viridiplantae</taxon>
        <taxon>Streptophyta</taxon>
        <taxon>Embryophyta</taxon>
        <taxon>Tracheophyta</taxon>
        <taxon>Spermatophyta</taxon>
        <taxon>Magnoliopsida</taxon>
        <taxon>eudicotyledons</taxon>
        <taxon>Gunneridae</taxon>
        <taxon>Pentapetalae</taxon>
        <taxon>rosids</taxon>
        <taxon>fabids</taxon>
        <taxon>Fagales</taxon>
        <taxon>Fagaceae</taxon>
        <taxon>Fagus</taxon>
    </lineage>
</organism>
<keyword evidence="4" id="KW-0336">GPI-anchor</keyword>
<evidence type="ECO:0000313" key="13">
    <source>
        <dbReference type="EMBL" id="SPD16145.1"/>
    </source>
</evidence>
<evidence type="ECO:0000256" key="4">
    <source>
        <dbReference type="ARBA" id="ARBA00022622"/>
    </source>
</evidence>
<evidence type="ECO:0000256" key="7">
    <source>
        <dbReference type="ARBA" id="ARBA00023136"/>
    </source>
</evidence>
<dbReference type="Pfam" id="PF02469">
    <property type="entry name" value="Fasciclin"/>
    <property type="match status" value="1"/>
</dbReference>
<dbReference type="GO" id="GO:0005886">
    <property type="term" value="C:plasma membrane"/>
    <property type="evidence" value="ECO:0007669"/>
    <property type="project" value="UniProtKB-SubCell"/>
</dbReference>
<dbReference type="GO" id="GO:0009834">
    <property type="term" value="P:plant-type secondary cell wall biogenesis"/>
    <property type="evidence" value="ECO:0007669"/>
    <property type="project" value="TreeGrafter"/>
</dbReference>
<evidence type="ECO:0000256" key="10">
    <source>
        <dbReference type="SAM" id="MobiDB-lite"/>
    </source>
</evidence>
<keyword evidence="8" id="KW-0325">Glycoprotein</keyword>
<keyword evidence="6" id="KW-0654">Proteoglycan</keyword>